<dbReference type="Proteomes" id="UP000198820">
    <property type="component" value="Unassembled WGS sequence"/>
</dbReference>
<dbReference type="Gene3D" id="3.30.70.100">
    <property type="match status" value="1"/>
</dbReference>
<evidence type="ECO:0000259" key="1">
    <source>
        <dbReference type="PROSITE" id="PS51725"/>
    </source>
</evidence>
<dbReference type="SUPFAM" id="SSF54909">
    <property type="entry name" value="Dimeric alpha+beta barrel"/>
    <property type="match status" value="1"/>
</dbReference>
<keyword evidence="2" id="KW-0503">Monooxygenase</keyword>
<dbReference type="AlphaFoldDB" id="A0A1H3YVQ2"/>
<accession>A0A1H3YVQ2</accession>
<dbReference type="GO" id="GO:0004497">
    <property type="term" value="F:monooxygenase activity"/>
    <property type="evidence" value="ECO:0007669"/>
    <property type="project" value="UniProtKB-KW"/>
</dbReference>
<evidence type="ECO:0000313" key="2">
    <source>
        <dbReference type="EMBL" id="SEA15104.1"/>
    </source>
</evidence>
<proteinExistence type="predicted"/>
<dbReference type="PROSITE" id="PS51725">
    <property type="entry name" value="ABM"/>
    <property type="match status" value="1"/>
</dbReference>
<sequence length="98" mass="11626">MIVRVVKMTFQPEAIEDFKSIFEASKDKIKAQNGCLYLSMLQDVHQPNIFFTYSYWEAEENLHAYRKSELFGSVWPRTKALFSEQPEAWSLHQHIELK</sequence>
<protein>
    <submittedName>
        <fullName evidence="2">Quinol monooxygenase YgiN</fullName>
    </submittedName>
</protein>
<keyword evidence="2" id="KW-0560">Oxidoreductase</keyword>
<dbReference type="RefSeq" id="WP_093241012.1">
    <property type="nucleotide sequence ID" value="NZ_FNQF01000003.1"/>
</dbReference>
<dbReference type="EMBL" id="FNQF01000003">
    <property type="protein sequence ID" value="SEA15104.1"/>
    <property type="molecule type" value="Genomic_DNA"/>
</dbReference>
<name>A0A1H3YVQ2_9FLAO</name>
<dbReference type="Pfam" id="PF03992">
    <property type="entry name" value="ABM"/>
    <property type="match status" value="1"/>
</dbReference>
<organism evidence="2 3">
    <name type="scientific">Psychroflexus halocasei</name>
    <dbReference type="NCBI Taxonomy" id="908615"/>
    <lineage>
        <taxon>Bacteria</taxon>
        <taxon>Pseudomonadati</taxon>
        <taxon>Bacteroidota</taxon>
        <taxon>Flavobacteriia</taxon>
        <taxon>Flavobacteriales</taxon>
        <taxon>Flavobacteriaceae</taxon>
        <taxon>Psychroflexus</taxon>
    </lineage>
</organism>
<gene>
    <name evidence="2" type="ORF">SAMN05421540_103260</name>
</gene>
<evidence type="ECO:0000313" key="3">
    <source>
        <dbReference type="Proteomes" id="UP000198820"/>
    </source>
</evidence>
<feature type="domain" description="ABM" evidence="1">
    <location>
        <begin position="2"/>
        <end position="91"/>
    </location>
</feature>
<dbReference type="InterPro" id="IPR011008">
    <property type="entry name" value="Dimeric_a/b-barrel"/>
</dbReference>
<reference evidence="2 3" key="1">
    <citation type="submission" date="2016-10" db="EMBL/GenBank/DDBJ databases">
        <authorList>
            <person name="de Groot N.N."/>
        </authorList>
    </citation>
    <scope>NUCLEOTIDE SEQUENCE [LARGE SCALE GENOMIC DNA]</scope>
    <source>
        <strain evidence="2 3">DSM 23581</strain>
    </source>
</reference>
<dbReference type="InterPro" id="IPR007138">
    <property type="entry name" value="ABM_dom"/>
</dbReference>
<dbReference type="STRING" id="908615.SAMN05421540_103260"/>
<keyword evidence="3" id="KW-1185">Reference proteome</keyword>